<feature type="domain" description="Calcineurin-like phosphoesterase" evidence="2">
    <location>
        <begin position="65"/>
        <end position="321"/>
    </location>
</feature>
<organism evidence="3 4">
    <name type="scientific">Platanthera guangdongensis</name>
    <dbReference type="NCBI Taxonomy" id="2320717"/>
    <lineage>
        <taxon>Eukaryota</taxon>
        <taxon>Viridiplantae</taxon>
        <taxon>Streptophyta</taxon>
        <taxon>Embryophyta</taxon>
        <taxon>Tracheophyta</taxon>
        <taxon>Spermatophyta</taxon>
        <taxon>Magnoliopsida</taxon>
        <taxon>Liliopsida</taxon>
        <taxon>Asparagales</taxon>
        <taxon>Orchidaceae</taxon>
        <taxon>Orchidoideae</taxon>
        <taxon>Orchideae</taxon>
        <taxon>Orchidinae</taxon>
        <taxon>Platanthera</taxon>
    </lineage>
</organism>
<dbReference type="Gene3D" id="3.60.21.10">
    <property type="match status" value="1"/>
</dbReference>
<reference evidence="3 4" key="1">
    <citation type="journal article" date="2022" name="Nat. Plants">
        <title>Genomes of leafy and leafless Platanthera orchids illuminate the evolution of mycoheterotrophy.</title>
        <authorList>
            <person name="Li M.H."/>
            <person name="Liu K.W."/>
            <person name="Li Z."/>
            <person name="Lu H.C."/>
            <person name="Ye Q.L."/>
            <person name="Zhang D."/>
            <person name="Wang J.Y."/>
            <person name="Li Y.F."/>
            <person name="Zhong Z.M."/>
            <person name="Liu X."/>
            <person name="Yu X."/>
            <person name="Liu D.K."/>
            <person name="Tu X.D."/>
            <person name="Liu B."/>
            <person name="Hao Y."/>
            <person name="Liao X.Y."/>
            <person name="Jiang Y.T."/>
            <person name="Sun W.H."/>
            <person name="Chen J."/>
            <person name="Chen Y.Q."/>
            <person name="Ai Y."/>
            <person name="Zhai J.W."/>
            <person name="Wu S.S."/>
            <person name="Zhou Z."/>
            <person name="Hsiao Y.Y."/>
            <person name="Wu W.L."/>
            <person name="Chen Y.Y."/>
            <person name="Lin Y.F."/>
            <person name="Hsu J.L."/>
            <person name="Li C.Y."/>
            <person name="Wang Z.W."/>
            <person name="Zhao X."/>
            <person name="Zhong W.Y."/>
            <person name="Ma X.K."/>
            <person name="Ma L."/>
            <person name="Huang J."/>
            <person name="Chen G.Z."/>
            <person name="Huang M.Z."/>
            <person name="Huang L."/>
            <person name="Peng D.H."/>
            <person name="Luo Y.B."/>
            <person name="Zou S.Q."/>
            <person name="Chen S.P."/>
            <person name="Lan S."/>
            <person name="Tsai W.C."/>
            <person name="Van de Peer Y."/>
            <person name="Liu Z.J."/>
        </authorList>
    </citation>
    <scope>NUCLEOTIDE SEQUENCE [LARGE SCALE GENOMIC DNA]</scope>
    <source>
        <strain evidence="3">Lor288</strain>
    </source>
</reference>
<evidence type="ECO:0000313" key="4">
    <source>
        <dbReference type="Proteomes" id="UP001412067"/>
    </source>
</evidence>
<dbReference type="CDD" id="cd07383">
    <property type="entry name" value="MPP_Dcr2"/>
    <property type="match status" value="1"/>
</dbReference>
<dbReference type="Proteomes" id="UP001412067">
    <property type="component" value="Unassembled WGS sequence"/>
</dbReference>
<dbReference type="PANTHER" id="PTHR32440">
    <property type="entry name" value="PHOSPHATASE DCR2-RELATED-RELATED"/>
    <property type="match status" value="1"/>
</dbReference>
<dbReference type="EMBL" id="JBBWWR010000006">
    <property type="protein sequence ID" value="KAK8964856.1"/>
    <property type="molecule type" value="Genomic_DNA"/>
</dbReference>
<gene>
    <name evidence="3" type="primary">PAP29</name>
    <name evidence="3" type="ORF">KSP40_PGU007014</name>
</gene>
<dbReference type="Pfam" id="PF00149">
    <property type="entry name" value="Metallophos"/>
    <property type="match status" value="1"/>
</dbReference>
<keyword evidence="4" id="KW-1185">Reference proteome</keyword>
<evidence type="ECO:0000259" key="2">
    <source>
        <dbReference type="Pfam" id="PF00149"/>
    </source>
</evidence>
<accession>A0ABR2MLI7</accession>
<dbReference type="PANTHER" id="PTHR32440:SF0">
    <property type="entry name" value="PHOSPHATASE DCR2-RELATED"/>
    <property type="match status" value="1"/>
</dbReference>
<evidence type="ECO:0000313" key="3">
    <source>
        <dbReference type="EMBL" id="KAK8964856.1"/>
    </source>
</evidence>
<dbReference type="InterPro" id="IPR029052">
    <property type="entry name" value="Metallo-depent_PP-like"/>
</dbReference>
<proteinExistence type="predicted"/>
<dbReference type="SUPFAM" id="SSF56300">
    <property type="entry name" value="Metallo-dependent phosphatases"/>
    <property type="match status" value="1"/>
</dbReference>
<keyword evidence="1" id="KW-0732">Signal</keyword>
<sequence>MKQKLPPSLLLSLILPLFVLAPTADCHEARSALVRRVGVRGGTATQAGTAAGEQRLRFGRKPGEFKILQVADMHYADGKETGCLDVFPDMIPTCSDLNTTAFIYRVIRAEDPDFVVFTGDNIFGLDSKDAEKSLDAAFAPAVALKLPWAAVLGNHDQEGTLSRQGVMQHIVGMSHTLSQLNPPRAEIDGFGNYNLEIAGAEGSELANKSVLNLYFLDSGDYSAVPFIHGYSWIKPSQQVWFQKTSSHLQKQYTSGNSWKTGPAPGLAYFHIPLPEYSVFDAMNITGVKQEEISSASINSGFFATMVEAGDVKAVFTGHDHVNDFCGKLAGVQLCYAGGFGYHAYGKAGWPRRARVVSAFLEKAENGEWGGVKSIKTWKRLDDELLSTIDAQVLWSKGSTGEDICEAWLSNCKALKQKMRLHKSRFGRTQGKRFSFLGVR</sequence>
<dbReference type="InterPro" id="IPR004843">
    <property type="entry name" value="Calcineurin-like_PHP"/>
</dbReference>
<feature type="chain" id="PRO_5045835508" evidence="1">
    <location>
        <begin position="27"/>
        <end position="439"/>
    </location>
</feature>
<name>A0ABR2MLI7_9ASPA</name>
<protein>
    <submittedName>
        <fullName evidence="3">Inactive purple acid phosphatase 29</fullName>
    </submittedName>
</protein>
<comment type="caution">
    <text evidence="3">The sequence shown here is derived from an EMBL/GenBank/DDBJ whole genome shotgun (WGS) entry which is preliminary data.</text>
</comment>
<feature type="signal peptide" evidence="1">
    <location>
        <begin position="1"/>
        <end position="26"/>
    </location>
</feature>
<evidence type="ECO:0000256" key="1">
    <source>
        <dbReference type="SAM" id="SignalP"/>
    </source>
</evidence>